<dbReference type="EMBL" id="JAEAOA010001566">
    <property type="protein sequence ID" value="KAK3590666.1"/>
    <property type="molecule type" value="Genomic_DNA"/>
</dbReference>
<comment type="caution">
    <text evidence="1">The sequence shown here is derived from an EMBL/GenBank/DDBJ whole genome shotgun (WGS) entry which is preliminary data.</text>
</comment>
<reference evidence="1" key="1">
    <citation type="journal article" date="2021" name="Genome Biol. Evol.">
        <title>A High-Quality Reference Genome for a Parasitic Bivalve with Doubly Uniparental Inheritance (Bivalvia: Unionida).</title>
        <authorList>
            <person name="Smith C.H."/>
        </authorList>
    </citation>
    <scope>NUCLEOTIDE SEQUENCE</scope>
    <source>
        <strain evidence="1">CHS0354</strain>
    </source>
</reference>
<gene>
    <name evidence="1" type="ORF">CHS0354_026194</name>
</gene>
<accession>A0AAE0SEY5</accession>
<organism evidence="1 2">
    <name type="scientific">Potamilus streckersoni</name>
    <dbReference type="NCBI Taxonomy" id="2493646"/>
    <lineage>
        <taxon>Eukaryota</taxon>
        <taxon>Metazoa</taxon>
        <taxon>Spiralia</taxon>
        <taxon>Lophotrochozoa</taxon>
        <taxon>Mollusca</taxon>
        <taxon>Bivalvia</taxon>
        <taxon>Autobranchia</taxon>
        <taxon>Heteroconchia</taxon>
        <taxon>Palaeoheterodonta</taxon>
        <taxon>Unionida</taxon>
        <taxon>Unionoidea</taxon>
        <taxon>Unionidae</taxon>
        <taxon>Ambleminae</taxon>
        <taxon>Lampsilini</taxon>
        <taxon>Potamilus</taxon>
    </lineage>
</organism>
<evidence type="ECO:0000313" key="2">
    <source>
        <dbReference type="Proteomes" id="UP001195483"/>
    </source>
</evidence>
<protein>
    <submittedName>
        <fullName evidence="1">Uncharacterized protein</fullName>
    </submittedName>
</protein>
<dbReference type="Proteomes" id="UP001195483">
    <property type="component" value="Unassembled WGS sequence"/>
</dbReference>
<dbReference type="AlphaFoldDB" id="A0AAE0SEY5"/>
<sequence length="69" mass="7442">MKSFALRNGIFVVEPSGQDDPTSNIAYLNTADNTDNSLISSANSSLVCDLEELEANENSKKIVGHTELL</sequence>
<keyword evidence="2" id="KW-1185">Reference proteome</keyword>
<reference evidence="1" key="3">
    <citation type="submission" date="2023-05" db="EMBL/GenBank/DDBJ databases">
        <authorList>
            <person name="Smith C.H."/>
        </authorList>
    </citation>
    <scope>NUCLEOTIDE SEQUENCE</scope>
    <source>
        <strain evidence="1">CHS0354</strain>
        <tissue evidence="1">Mantle</tissue>
    </source>
</reference>
<proteinExistence type="predicted"/>
<evidence type="ECO:0000313" key="1">
    <source>
        <dbReference type="EMBL" id="KAK3590666.1"/>
    </source>
</evidence>
<feature type="non-terminal residue" evidence="1">
    <location>
        <position position="1"/>
    </location>
</feature>
<reference evidence="1" key="2">
    <citation type="journal article" date="2021" name="Genome Biol. Evol.">
        <title>Developing a high-quality reference genome for a parasitic bivalve with doubly uniparental inheritance (Bivalvia: Unionida).</title>
        <authorList>
            <person name="Smith C.H."/>
        </authorList>
    </citation>
    <scope>NUCLEOTIDE SEQUENCE</scope>
    <source>
        <strain evidence="1">CHS0354</strain>
        <tissue evidence="1">Mantle</tissue>
    </source>
</reference>
<name>A0AAE0SEY5_9BIVA</name>